<protein>
    <recommendedName>
        <fullName evidence="4">Cytidyltransferase-like domain-containing protein</fullName>
    </recommendedName>
</protein>
<sequence>MGAAIEREATAVLKDAEQLAKVDTIEELVALLIFTVIALTAIWVLYRLDSAPVWELAKVDEFTKAVDGDRVLFAGSWNPPHAGHVAILRALARRHGHVYACVGHNAKKTYLVDAEQRTQLVRVVVDADPVLRNRVTVVATAGYVWREAKRLKCAALYRGVRSWRADGFSETVLHVLNLVGPLVLGPCLRPVATRYLAADAAHGDCSSSEVRRRVAAHEPLEGLVPRAIRADVRRLYKRGGDKDA</sequence>
<dbReference type="PANTHER" id="PTHR21342">
    <property type="entry name" value="PHOSPHOPANTETHEINE ADENYLYLTRANSFERASE"/>
    <property type="match status" value="1"/>
</dbReference>
<dbReference type="OrthoDB" id="3558741at2759"/>
<evidence type="ECO:0000259" key="4">
    <source>
        <dbReference type="Pfam" id="PF01467"/>
    </source>
</evidence>
<keyword evidence="3" id="KW-0472">Membrane</keyword>
<dbReference type="NCBIfam" id="TIGR00125">
    <property type="entry name" value="cyt_tran_rel"/>
    <property type="match status" value="1"/>
</dbReference>
<accession>A0A8J2S7J3</accession>
<dbReference type="EMBL" id="CAKKNE010000001">
    <property type="protein sequence ID" value="CAH0365420.1"/>
    <property type="molecule type" value="Genomic_DNA"/>
</dbReference>
<organism evidence="5 6">
    <name type="scientific">Pelagomonas calceolata</name>
    <dbReference type="NCBI Taxonomy" id="35677"/>
    <lineage>
        <taxon>Eukaryota</taxon>
        <taxon>Sar</taxon>
        <taxon>Stramenopiles</taxon>
        <taxon>Ochrophyta</taxon>
        <taxon>Pelagophyceae</taxon>
        <taxon>Pelagomonadales</taxon>
        <taxon>Pelagomonadaceae</taxon>
        <taxon>Pelagomonas</taxon>
    </lineage>
</organism>
<evidence type="ECO:0000313" key="6">
    <source>
        <dbReference type="Proteomes" id="UP000789595"/>
    </source>
</evidence>
<comment type="caution">
    <text evidence="5">The sequence shown here is derived from an EMBL/GenBank/DDBJ whole genome shotgun (WGS) entry which is preliminary data.</text>
</comment>
<dbReference type="Proteomes" id="UP000789595">
    <property type="component" value="Unassembled WGS sequence"/>
</dbReference>
<keyword evidence="6" id="KW-1185">Reference proteome</keyword>
<evidence type="ECO:0000256" key="2">
    <source>
        <dbReference type="ARBA" id="ARBA00022695"/>
    </source>
</evidence>
<dbReference type="SUPFAM" id="SSF52374">
    <property type="entry name" value="Nucleotidylyl transferase"/>
    <property type="match status" value="1"/>
</dbReference>
<dbReference type="AlphaFoldDB" id="A0A8J2S7J3"/>
<reference evidence="5" key="1">
    <citation type="submission" date="2021-11" db="EMBL/GenBank/DDBJ databases">
        <authorList>
            <consortium name="Genoscope - CEA"/>
            <person name="William W."/>
        </authorList>
    </citation>
    <scope>NUCLEOTIDE SEQUENCE</scope>
</reference>
<gene>
    <name evidence="5" type="ORF">PECAL_1P18600</name>
</gene>
<name>A0A8J2S7J3_9STRA</name>
<keyword evidence="3" id="KW-0812">Transmembrane</keyword>
<dbReference type="InterPro" id="IPR004821">
    <property type="entry name" value="Cyt_trans-like"/>
</dbReference>
<dbReference type="Pfam" id="PF01467">
    <property type="entry name" value="CTP_transf_like"/>
    <property type="match status" value="1"/>
</dbReference>
<dbReference type="InterPro" id="IPR014729">
    <property type="entry name" value="Rossmann-like_a/b/a_fold"/>
</dbReference>
<proteinExistence type="predicted"/>
<dbReference type="GO" id="GO:0016779">
    <property type="term" value="F:nucleotidyltransferase activity"/>
    <property type="evidence" value="ECO:0007669"/>
    <property type="project" value="UniProtKB-KW"/>
</dbReference>
<evidence type="ECO:0000256" key="3">
    <source>
        <dbReference type="SAM" id="Phobius"/>
    </source>
</evidence>
<dbReference type="PANTHER" id="PTHR21342:SF1">
    <property type="entry name" value="PHOSPHOPANTETHEINE ADENYLYLTRANSFERASE"/>
    <property type="match status" value="1"/>
</dbReference>
<feature type="transmembrane region" description="Helical" evidence="3">
    <location>
        <begin position="28"/>
        <end position="46"/>
    </location>
</feature>
<feature type="domain" description="Cytidyltransferase-like" evidence="4">
    <location>
        <begin position="72"/>
        <end position="213"/>
    </location>
</feature>
<dbReference type="Gene3D" id="3.40.50.620">
    <property type="entry name" value="HUPs"/>
    <property type="match status" value="1"/>
</dbReference>
<evidence type="ECO:0000313" key="5">
    <source>
        <dbReference type="EMBL" id="CAH0365420.1"/>
    </source>
</evidence>
<keyword evidence="1" id="KW-0808">Transferase</keyword>
<keyword evidence="2" id="KW-0548">Nucleotidyltransferase</keyword>
<evidence type="ECO:0000256" key="1">
    <source>
        <dbReference type="ARBA" id="ARBA00022679"/>
    </source>
</evidence>
<keyword evidence="3" id="KW-1133">Transmembrane helix</keyword>